<feature type="domain" description="Laminin G" evidence="9">
    <location>
        <begin position="215"/>
        <end position="404"/>
    </location>
</feature>
<dbReference type="InterPro" id="IPR001791">
    <property type="entry name" value="Laminin_G"/>
</dbReference>
<feature type="region of interest" description="Disordered" evidence="6">
    <location>
        <begin position="419"/>
        <end position="453"/>
    </location>
</feature>
<feature type="compositionally biased region" description="Low complexity" evidence="6">
    <location>
        <begin position="2317"/>
        <end position="2331"/>
    </location>
</feature>
<protein>
    <submittedName>
        <fullName evidence="11">Chondroitin sulfate proteoglycan 4-like</fullName>
    </submittedName>
</protein>
<feature type="repeat" description="CSPG" evidence="5">
    <location>
        <begin position="1896"/>
        <end position="1988"/>
    </location>
</feature>
<dbReference type="InterPro" id="IPR039005">
    <property type="entry name" value="CSPG_rpt"/>
</dbReference>
<evidence type="ECO:0000256" key="2">
    <source>
        <dbReference type="ARBA" id="ARBA00022737"/>
    </source>
</evidence>
<feature type="compositionally biased region" description="Low complexity" evidence="6">
    <location>
        <begin position="443"/>
        <end position="453"/>
    </location>
</feature>
<evidence type="ECO:0000256" key="8">
    <source>
        <dbReference type="SAM" id="SignalP"/>
    </source>
</evidence>
<evidence type="ECO:0000256" key="1">
    <source>
        <dbReference type="ARBA" id="ARBA00022729"/>
    </source>
</evidence>
<dbReference type="KEGG" id="pmrn:116942213"/>
<feature type="repeat" description="CSPG" evidence="5">
    <location>
        <begin position="945"/>
        <end position="1039"/>
    </location>
</feature>
<evidence type="ECO:0000256" key="5">
    <source>
        <dbReference type="PROSITE-ProRule" id="PRU01201"/>
    </source>
</evidence>
<keyword evidence="2" id="KW-0677">Repeat</keyword>
<feature type="repeat" description="CSPG" evidence="5">
    <location>
        <begin position="1634"/>
        <end position="1734"/>
    </location>
</feature>
<gene>
    <name evidence="11" type="primary">LOC116942213</name>
</gene>
<feature type="repeat" description="CSPG" evidence="5">
    <location>
        <begin position="1527"/>
        <end position="1617"/>
    </location>
</feature>
<keyword evidence="7" id="KW-0812">Transmembrane</keyword>
<evidence type="ECO:0000313" key="11">
    <source>
        <dbReference type="RefSeq" id="XP_032809803.1"/>
    </source>
</evidence>
<dbReference type="GO" id="GO:0009653">
    <property type="term" value="P:anatomical structure morphogenesis"/>
    <property type="evidence" value="ECO:0007669"/>
    <property type="project" value="TreeGrafter"/>
</dbReference>
<feature type="repeat" description="CSPG" evidence="5">
    <location>
        <begin position="709"/>
        <end position="810"/>
    </location>
</feature>
<dbReference type="RefSeq" id="XP_032809803.1">
    <property type="nucleotide sequence ID" value="XM_032953912.1"/>
</dbReference>
<feature type="chain" id="PRO_5042525165" evidence="8">
    <location>
        <begin position="24"/>
        <end position="2473"/>
    </location>
</feature>
<dbReference type="SMART" id="SM00282">
    <property type="entry name" value="LamG"/>
    <property type="match status" value="2"/>
</dbReference>
<reference evidence="11" key="1">
    <citation type="submission" date="2025-08" db="UniProtKB">
        <authorList>
            <consortium name="RefSeq"/>
        </authorList>
    </citation>
    <scope>IDENTIFICATION</scope>
    <source>
        <tissue evidence="11">Sperm</tissue>
    </source>
</reference>
<feature type="transmembrane region" description="Helical" evidence="7">
    <location>
        <begin position="2344"/>
        <end position="2366"/>
    </location>
</feature>
<evidence type="ECO:0000313" key="10">
    <source>
        <dbReference type="Proteomes" id="UP001318040"/>
    </source>
</evidence>
<name>A0AAJ7T1Y6_PETMA</name>
<evidence type="ECO:0000256" key="4">
    <source>
        <dbReference type="PROSITE-ProRule" id="PRU00122"/>
    </source>
</evidence>
<dbReference type="PANTHER" id="PTHR45739:SF13">
    <property type="entry name" value="CHONDROITIN SULFATE PROTEOGLYCAN 4"/>
    <property type="match status" value="1"/>
</dbReference>
<organism evidence="10 11">
    <name type="scientific">Petromyzon marinus</name>
    <name type="common">Sea lamprey</name>
    <dbReference type="NCBI Taxonomy" id="7757"/>
    <lineage>
        <taxon>Eukaryota</taxon>
        <taxon>Metazoa</taxon>
        <taxon>Chordata</taxon>
        <taxon>Craniata</taxon>
        <taxon>Vertebrata</taxon>
        <taxon>Cyclostomata</taxon>
        <taxon>Hyperoartia</taxon>
        <taxon>Petromyzontiformes</taxon>
        <taxon>Petromyzontidae</taxon>
        <taxon>Petromyzon</taxon>
    </lineage>
</organism>
<dbReference type="Proteomes" id="UP001318040">
    <property type="component" value="Chromosome 13"/>
</dbReference>
<feature type="repeat" description="CSPG" evidence="5">
    <location>
        <begin position="598"/>
        <end position="692"/>
    </location>
</feature>
<feature type="domain" description="Laminin G" evidence="9">
    <location>
        <begin position="30"/>
        <end position="205"/>
    </location>
</feature>
<dbReference type="PROSITE" id="PS51854">
    <property type="entry name" value="CSPG"/>
    <property type="match status" value="11"/>
</dbReference>
<keyword evidence="10" id="KW-1185">Reference proteome</keyword>
<feature type="repeat" description="CSPG" evidence="5">
    <location>
        <begin position="1291"/>
        <end position="1393"/>
    </location>
</feature>
<keyword evidence="7" id="KW-1133">Transmembrane helix</keyword>
<feature type="repeat" description="CSPG" evidence="5">
    <location>
        <begin position="1407"/>
        <end position="1503"/>
    </location>
</feature>
<accession>A0AAJ7T1Y6</accession>
<dbReference type="SUPFAM" id="SSF49899">
    <property type="entry name" value="Concanavalin A-like lectins/glucanases"/>
    <property type="match status" value="2"/>
</dbReference>
<feature type="repeat" description="CSPG" evidence="5">
    <location>
        <begin position="1758"/>
        <end position="1857"/>
    </location>
</feature>
<evidence type="ECO:0000256" key="7">
    <source>
        <dbReference type="SAM" id="Phobius"/>
    </source>
</evidence>
<feature type="region of interest" description="Disordered" evidence="6">
    <location>
        <begin position="2281"/>
        <end position="2334"/>
    </location>
</feature>
<keyword evidence="7" id="KW-0472">Membrane</keyword>
<evidence type="ECO:0000256" key="6">
    <source>
        <dbReference type="SAM" id="MobiDB-lite"/>
    </source>
</evidence>
<evidence type="ECO:0000259" key="9">
    <source>
        <dbReference type="PROSITE" id="PS50025"/>
    </source>
</evidence>
<keyword evidence="3" id="KW-0325">Glycoprotein</keyword>
<feature type="repeat" description="CSPG" evidence="5">
    <location>
        <begin position="1172"/>
        <end position="1263"/>
    </location>
</feature>
<dbReference type="PROSITE" id="PS50025">
    <property type="entry name" value="LAM_G_DOMAIN"/>
    <property type="match status" value="2"/>
</dbReference>
<dbReference type="Pfam" id="PF02210">
    <property type="entry name" value="Laminin_G_2"/>
    <property type="match status" value="2"/>
</dbReference>
<dbReference type="Pfam" id="PF16184">
    <property type="entry name" value="Cadherin_3"/>
    <property type="match status" value="12"/>
</dbReference>
<dbReference type="CDD" id="cd00110">
    <property type="entry name" value="LamG"/>
    <property type="match status" value="2"/>
</dbReference>
<feature type="repeat" description="CSPG" evidence="5">
    <location>
        <begin position="463"/>
        <end position="564"/>
    </location>
</feature>
<dbReference type="InterPro" id="IPR013320">
    <property type="entry name" value="ConA-like_dom_sf"/>
</dbReference>
<evidence type="ECO:0000256" key="3">
    <source>
        <dbReference type="ARBA" id="ARBA00023180"/>
    </source>
</evidence>
<dbReference type="Gene3D" id="2.60.120.200">
    <property type="match status" value="2"/>
</dbReference>
<proteinExistence type="predicted"/>
<comment type="caution">
    <text evidence="4">Lacks conserved residue(s) required for the propagation of feature annotation.</text>
</comment>
<keyword evidence="1 8" id="KW-0732">Signal</keyword>
<dbReference type="PANTHER" id="PTHR45739">
    <property type="entry name" value="MATRIX PROTEIN, PUTATIVE-RELATED"/>
    <property type="match status" value="1"/>
</dbReference>
<feature type="signal peptide" evidence="8">
    <location>
        <begin position="1"/>
        <end position="23"/>
    </location>
</feature>
<dbReference type="InterPro" id="IPR051561">
    <property type="entry name" value="FRAS1_ECM"/>
</dbReference>
<dbReference type="GeneID" id="116942213"/>
<sequence length="2473" mass="268507">MGSQRSARSRSLLLAFAVVTVLSQSDPSLGASFFGDSYVELLLTEASDQTELSLRFRTHQRNALLFLAAGSSDYCLLELRAGRLQLRMELGSGEGVLRTEPGLRMNDLEWHRVRVQRKGEAVTMTVDGRAPSSARLPGQLQELNIQHGLLLGGTGSLERPYLTGRGGVQSFRGCVEEAVFNGHDILASLRSYAGHKTVHEVSAGCSPEFEANPDDPISFFSPWSYLAFPPVWGDSGKVVFEFQVRVGVKSGILLYHFRAGKDPPFAALEIREGRLWSLLNVGERTVVISPKTRVNDSRWHHVHFSFTASHVTLRVDNYTVIQSFMVVDNRKFLELRRSGEPLFIGGVDSSTRAEARRNGLASLRGGSSRGTGGSLRGCLRDLRVDGERRSLQDVLVSKDIAVGCRESVATAAPTAKLKAPVAPTAKPRRVEGTAKPTAPPTKAPTTTVATTDAATSTTIKPMEPPLLLLHELELLEGGKANLNSKNIRTNVNLQLLGNRPSQLFFRVLSGPWHGKIRVGGVLPESDAPSAAHAVFNLLDVSQERVVYVHDGSEAPGDTFTFELYVTGKSNKMPNVLLNGLKERYVFNITVLPVNDPPELVLPTGNLFTLVEQSRKKLTPDVVQAIDADTDAAELKISVLGNLNAGAGHLESTREPGKVITYFSYADMRAGDVYFVHHGLIRNSRVALRVSDGEKVSNTVVLRLLAIPGEFGMENNTGISVSALEGSALILTANLSVRTNAADQDVEIQYSITELPKYGEIQRLYESNGRWRRAESFTQRAMERKHVSYALSDGANIAAAGVTDCFRFKVSVFGKVLEEPQEFAIRVSPAKLKVANNRPLELDKVERAHLTQKNLQTRVEGAKVSDADIKYDIITLPAKGHLYLGDVKLTANASFTQRDVRSGSVSYLLKERAKSDMEDTVWFHVLAQRLKSKLHSFRFTIKADSEAIEVTNNGLSVIEGEGKLITKNELFLETLNTQNFRYQITQSPRHGKLKKINLSDSADSNDNVTTFTNEDIVNKRLMYIHDDSETGEDRFTFSATPTDLNFSSAFNDAFNVTVQLRNDEKPARMVDRVLRVVRNGHKLLTLSDLAYYDADVDSDDAALVYTRRGIPNGELVAADDPSKRLYQFRQGDLAERRVLFAHRGADQGRFVLWVSDGKHQVTALLEVVASEPYARVNNGTGLLVRRGHTQAIAAANLSVDTNVDVRDEGDVTFRVTESPRHGRLLLDGHPAESFTRRDLQTGRAMYRHDGGHGGLRDSFRFAVELRGHGEGAGMPVEGSLSIRIFLESHEKPPAVVRNASLVVGEEEPVSIGSASLQVTHEVSPPAELVFTVREPPQHGFLRRLVANGEEEEQYEGSLAQQLEAFTQLDVNLNRVQYVHTSPGQLADSFSLDVGNGVSAPLPALLVAVDVLPRLIPLRLPGGGVLAVREGGSAALLVAADSPHFARRQLEFRVSEPPKHGRVEGVDQPGVALAAFTSRQVERELVYYVHDGSETRDDNFTLVAVDDELHKRSKPMVVPVAVSAVNDEPPVVAANQVLKVWVGSVTEITSADLRAEDKDTPPEELAYSISPPSNGLVALRERPNQPVLNFTQADVDSGSLVFAHRGATSGGFNFQVTDGVNSAARQIFSITAKPLVLSVEVNNGLSVYPGTLHPITEQDLKVVTNDDKFPSNRSVVYSVIDKPGLGRIVRTGANNATAAVDSFTQAEVAEGLIAYEHRGGDMGQWSTTDSFVFQASSMPSKLPAQTFHISVSFDNAAGRSGVLLANTGATVVEGQEVAINKSNLDASNLLAKLAKEQRGSHEVYLQVTVLPRHGFLWLGSFNVTKEKPYVSQANLDRHGLRYRHDGSEDARDNFTFVAFPNPKNKRAGRPDGSGDVGDSLVVEEVFLIDVLPVNDQAPELKTKTPGLSVVQGFTATIAERNLKVVDLDNPARELQFTIISGPNNGRVAFNDSPSVAVSEFTQADVDAGRVVFVQDGSPASGVFYFRVTDGVHRPLFTLFNLAVEPLSVRLVNHSVVELVQGQATIVVTHGHLAGETNGQSAEITYRVTRGPQAGLLLLNGSRVDTFPQTEIDAGSLAYRMTNMSASEDDFEFSALTAESNVTGLVAKIAVMPLVKIPADLALPAGTATPVSLDMLDARELANLTGHMPHYEVLRQPRHGRLAHRSLRGKRDARGVTRFTQSDVEMGLVLLEVGDVNLTDARQANDSFRFVLRAEGVQPAAGEFAYSIVPLDPSAVPNITSHLEALSEHDSSVTPPVTGGATAVGSNVATEEAAAPFNATVSPYSEAPARRPAPRWRNKISDRWGNRNKNSSADPDDTLDPSPSWSPDPDWAAAESVDEGGGGNLNVIVPVVVAAVALAIIAALALLAIARRRSRDVAKGFRALKPNNLGPSRLAAAGHTERSPTVPTVTVTALGGGGSPCAEADIVAAMVADARANPSPPPSPTALPYAWCHFNADMLQYCRTTSPSLRKNQYWV</sequence>